<dbReference type="WBParaSite" id="HNAJ_0001048501-mRNA-1">
    <property type="protein sequence ID" value="HNAJ_0001048501-mRNA-1"/>
    <property type="gene ID" value="HNAJ_0001048501"/>
</dbReference>
<sequence>MAECKKNLNRIGLIFHREDLQPIGEGPIITAVAKIIPYRQISIDILPFLQNVDKALRFLPPLFQAAKACLIIFGFSKSRRILRTGLNRTCGRPKYYSRNPLEKNIKMVENSIHPDNVDRYESIPFNVVYSSTALPQLESQSKVPVYANFEDVQELSV</sequence>
<organism evidence="3">
    <name type="scientific">Rodentolepis nana</name>
    <name type="common">Dwarf tapeworm</name>
    <name type="synonym">Hymenolepis nana</name>
    <dbReference type="NCBI Taxonomy" id="102285"/>
    <lineage>
        <taxon>Eukaryota</taxon>
        <taxon>Metazoa</taxon>
        <taxon>Spiralia</taxon>
        <taxon>Lophotrochozoa</taxon>
        <taxon>Platyhelminthes</taxon>
        <taxon>Cestoda</taxon>
        <taxon>Eucestoda</taxon>
        <taxon>Cyclophyllidea</taxon>
        <taxon>Hymenolepididae</taxon>
        <taxon>Rodentolepis</taxon>
    </lineage>
</organism>
<protein>
    <submittedName>
        <fullName evidence="1 3">Uncharacterized protein</fullName>
    </submittedName>
</protein>
<keyword evidence="2" id="KW-1185">Reference proteome</keyword>
<evidence type="ECO:0000313" key="3">
    <source>
        <dbReference type="WBParaSite" id="HNAJ_0001048501-mRNA-1"/>
    </source>
</evidence>
<accession>A0A0R3TS75</accession>
<gene>
    <name evidence="1" type="ORF">HNAJ_LOCUS10480</name>
</gene>
<reference evidence="1 2" key="2">
    <citation type="submission" date="2018-11" db="EMBL/GenBank/DDBJ databases">
        <authorList>
            <consortium name="Pathogen Informatics"/>
        </authorList>
    </citation>
    <scope>NUCLEOTIDE SEQUENCE [LARGE SCALE GENOMIC DNA]</scope>
</reference>
<reference evidence="3" key="1">
    <citation type="submission" date="2017-02" db="UniProtKB">
        <authorList>
            <consortium name="WormBaseParasite"/>
        </authorList>
    </citation>
    <scope>IDENTIFICATION</scope>
</reference>
<dbReference type="EMBL" id="UZAE01013073">
    <property type="protein sequence ID" value="VDO08048.1"/>
    <property type="molecule type" value="Genomic_DNA"/>
</dbReference>
<proteinExistence type="predicted"/>
<dbReference type="OrthoDB" id="6258937at2759"/>
<evidence type="ECO:0000313" key="2">
    <source>
        <dbReference type="Proteomes" id="UP000278807"/>
    </source>
</evidence>
<name>A0A0R3TS75_RODNA</name>
<evidence type="ECO:0000313" key="1">
    <source>
        <dbReference type="EMBL" id="VDO08048.1"/>
    </source>
</evidence>
<dbReference type="Proteomes" id="UP000278807">
    <property type="component" value="Unassembled WGS sequence"/>
</dbReference>
<dbReference type="AlphaFoldDB" id="A0A0R3TS75"/>